<dbReference type="GO" id="GO:1901359">
    <property type="term" value="F:tungstate binding"/>
    <property type="evidence" value="ECO:0007669"/>
    <property type="project" value="UniProtKB-ARBA"/>
</dbReference>
<feature type="chain" id="PRO_5004019443" evidence="7">
    <location>
        <begin position="23"/>
        <end position="252"/>
    </location>
</feature>
<evidence type="ECO:0000256" key="5">
    <source>
        <dbReference type="ARBA" id="ARBA00062515"/>
    </source>
</evidence>
<keyword evidence="4 7" id="KW-0732">Signal</keyword>
<dbReference type="Gene3D" id="3.40.190.10">
    <property type="entry name" value="Periplasmic binding protein-like II"/>
    <property type="match status" value="2"/>
</dbReference>
<keyword evidence="2 6" id="KW-0500">Molybdenum</keyword>
<dbReference type="FunFam" id="3.40.190.10:FF:000035">
    <property type="entry name" value="Molybdate ABC transporter substrate-binding protein"/>
    <property type="match status" value="1"/>
</dbReference>
<dbReference type="STRING" id="1266370.NITGR_100012"/>
<proteinExistence type="inferred from homology"/>
<dbReference type="PIRSF" id="PIRSF004846">
    <property type="entry name" value="ModA"/>
    <property type="match status" value="1"/>
</dbReference>
<evidence type="ECO:0000256" key="6">
    <source>
        <dbReference type="PIRSR" id="PIRSR004846-1"/>
    </source>
</evidence>
<organism evidence="8 9">
    <name type="scientific">Nitrospina gracilis (strain 3/211)</name>
    <dbReference type="NCBI Taxonomy" id="1266370"/>
    <lineage>
        <taxon>Bacteria</taxon>
        <taxon>Pseudomonadati</taxon>
        <taxon>Nitrospinota/Tectimicrobiota group</taxon>
        <taxon>Nitrospinota</taxon>
        <taxon>Nitrospinia</taxon>
        <taxon>Nitrospinales</taxon>
        <taxon>Nitrospinaceae</taxon>
        <taxon>Nitrospina</taxon>
    </lineage>
</organism>
<dbReference type="GO" id="GO:0030973">
    <property type="term" value="F:molybdate ion binding"/>
    <property type="evidence" value="ECO:0007669"/>
    <property type="project" value="InterPro"/>
</dbReference>
<dbReference type="GO" id="GO:0046872">
    <property type="term" value="F:metal ion binding"/>
    <property type="evidence" value="ECO:0007669"/>
    <property type="project" value="UniProtKB-KW"/>
</dbReference>
<feature type="binding site" evidence="6">
    <location>
        <position position="168"/>
    </location>
    <ligand>
        <name>molybdate</name>
        <dbReference type="ChEBI" id="CHEBI:36264"/>
    </ligand>
</feature>
<evidence type="ECO:0000256" key="3">
    <source>
        <dbReference type="ARBA" id="ARBA00022723"/>
    </source>
</evidence>
<dbReference type="CDD" id="cd13539">
    <property type="entry name" value="PBP2_AvModA"/>
    <property type="match status" value="1"/>
</dbReference>
<dbReference type="GO" id="GO:0015689">
    <property type="term" value="P:molybdate ion transport"/>
    <property type="evidence" value="ECO:0007669"/>
    <property type="project" value="InterPro"/>
</dbReference>
<evidence type="ECO:0000256" key="7">
    <source>
        <dbReference type="SAM" id="SignalP"/>
    </source>
</evidence>
<dbReference type="HOGENOM" id="CLU_065520_1_0_0"/>
<dbReference type="InterPro" id="IPR005950">
    <property type="entry name" value="ModA"/>
</dbReference>
<keyword evidence="3 6" id="KW-0479">Metal-binding</keyword>
<dbReference type="SUPFAM" id="SSF53850">
    <property type="entry name" value="Periplasmic binding protein-like II"/>
    <property type="match status" value="1"/>
</dbReference>
<dbReference type="RefSeq" id="WP_005005366.1">
    <property type="nucleotide sequence ID" value="NZ_HG422173.1"/>
</dbReference>
<feature type="binding site" evidence="6">
    <location>
        <position position="59"/>
    </location>
    <ligand>
        <name>molybdate</name>
        <dbReference type="ChEBI" id="CHEBI:36264"/>
    </ligand>
</feature>
<evidence type="ECO:0000256" key="1">
    <source>
        <dbReference type="ARBA" id="ARBA00009175"/>
    </source>
</evidence>
<dbReference type="EMBL" id="CAQJ01000002">
    <property type="protein sequence ID" value="CCQ89207.1"/>
    <property type="molecule type" value="Genomic_DNA"/>
</dbReference>
<comment type="subunit">
    <text evidence="5">The complex is composed of two ATP-binding proteins (ModC), two transmembrane proteins (ModB) and a solute-binding protein (ModA).</text>
</comment>
<evidence type="ECO:0000256" key="2">
    <source>
        <dbReference type="ARBA" id="ARBA00022505"/>
    </source>
</evidence>
<name>M1YUF6_NITG3</name>
<evidence type="ECO:0000256" key="4">
    <source>
        <dbReference type="ARBA" id="ARBA00022729"/>
    </source>
</evidence>
<comment type="caution">
    <text evidence="8">The sequence shown here is derived from an EMBL/GenBank/DDBJ whole genome shotgun (WGS) entry which is preliminary data.</text>
</comment>
<evidence type="ECO:0000313" key="8">
    <source>
        <dbReference type="EMBL" id="CCQ89207.1"/>
    </source>
</evidence>
<dbReference type="AlphaFoldDB" id="M1YUF6"/>
<feature type="signal peptide" evidence="7">
    <location>
        <begin position="1"/>
        <end position="22"/>
    </location>
</feature>
<dbReference type="OrthoDB" id="9785015at2"/>
<keyword evidence="9" id="KW-1185">Reference proteome</keyword>
<protein>
    <submittedName>
        <fullName evidence="8">Molybdenum ABC transporter, periplasmic binding protein</fullName>
    </submittedName>
</protein>
<dbReference type="PANTHER" id="PTHR30632">
    <property type="entry name" value="MOLYBDATE-BINDING PERIPLASMIC PROTEIN"/>
    <property type="match status" value="1"/>
</dbReference>
<reference evidence="8 9" key="1">
    <citation type="journal article" date="2013" name="Front. Microbiol.">
        <title>The genome of Nitrospina gracilis illuminates the metabolism and evolution of the major marine nitrite oxidizer.</title>
        <authorList>
            <person name="Luecker S."/>
            <person name="Nowka B."/>
            <person name="Rattei T."/>
            <person name="Spieck E."/>
            <person name="and Daims H."/>
        </authorList>
    </citation>
    <scope>NUCLEOTIDE SEQUENCE [LARGE SCALE GENOMIC DNA]</scope>
    <source>
        <strain evidence="8 9">3/211</strain>
    </source>
</reference>
<dbReference type="NCBIfam" id="TIGR01256">
    <property type="entry name" value="modA"/>
    <property type="match status" value="1"/>
</dbReference>
<dbReference type="Proteomes" id="UP000011704">
    <property type="component" value="Unassembled WGS sequence"/>
</dbReference>
<comment type="similarity">
    <text evidence="1">Belongs to the bacterial solute-binding protein ModA family.</text>
</comment>
<dbReference type="PANTHER" id="PTHR30632:SF14">
    <property type="entry name" value="TUNGSTATE_MOLYBDATE_CHROMATE-BINDING PROTEIN MODA"/>
    <property type="match status" value="1"/>
</dbReference>
<gene>
    <name evidence="8" type="primary">modA</name>
    <name evidence="8" type="ORF">NITGR_100012</name>
</gene>
<dbReference type="InterPro" id="IPR044084">
    <property type="entry name" value="AvModA-like_subst-bd"/>
</dbReference>
<sequence>MSKWTTVLGVMAVFGFPALSCAETVTVAVASNFLGPLKQIARQFEAETGHAARIVSGSTGKLYAQIKNGAPFHVFLAADSKRPRLLEEEQLASPGWRFTYARGKLVLWSADPESINEDGAGVLKTGKFRHLAVANPKTAPYGRATQSTLQKLGLWEALQQRIVRGENVVQTFQFAASGNAEFGFVALSQVLALPPGKQGSRWDVPQSFHPPIDQDAVLLAKGIHNAAAKALLEFLKSPATKRQIGAFGYDTD</sequence>
<accession>M1YUF6</accession>
<dbReference type="InParanoid" id="M1YUF6"/>
<dbReference type="InterPro" id="IPR050682">
    <property type="entry name" value="ModA/WtpA"/>
</dbReference>
<dbReference type="Pfam" id="PF13531">
    <property type="entry name" value="SBP_bac_11"/>
    <property type="match status" value="1"/>
</dbReference>
<evidence type="ECO:0000313" key="9">
    <source>
        <dbReference type="Proteomes" id="UP000011704"/>
    </source>
</evidence>
<dbReference type="FunCoup" id="M1YUF6">
    <property type="interactions" value="173"/>
</dbReference>